<dbReference type="InParanoid" id="A0A136J6H8"/>
<dbReference type="PANTHER" id="PTHR36182:SF2">
    <property type="entry name" value="LYTIC POLYSACCHARIDE MONOOXYGENASE"/>
    <property type="match status" value="1"/>
</dbReference>
<feature type="signal peptide" evidence="2">
    <location>
        <begin position="1"/>
        <end position="17"/>
    </location>
</feature>
<evidence type="ECO:0000256" key="2">
    <source>
        <dbReference type="SAM" id="SignalP"/>
    </source>
</evidence>
<keyword evidence="4" id="KW-1185">Reference proteome</keyword>
<feature type="chain" id="PRO_5007293495" description="Chitin-binding type-4 domain-containing protein" evidence="2">
    <location>
        <begin position="18"/>
        <end position="389"/>
    </location>
</feature>
<accession>A0A136J6H8</accession>
<organism evidence="3 4">
    <name type="scientific">Microdochium bolleyi</name>
    <dbReference type="NCBI Taxonomy" id="196109"/>
    <lineage>
        <taxon>Eukaryota</taxon>
        <taxon>Fungi</taxon>
        <taxon>Dikarya</taxon>
        <taxon>Ascomycota</taxon>
        <taxon>Pezizomycotina</taxon>
        <taxon>Sordariomycetes</taxon>
        <taxon>Xylariomycetidae</taxon>
        <taxon>Xylariales</taxon>
        <taxon>Microdochiaceae</taxon>
        <taxon>Microdochium</taxon>
    </lineage>
</organism>
<evidence type="ECO:0008006" key="5">
    <source>
        <dbReference type="Google" id="ProtNLM"/>
    </source>
</evidence>
<sequence>MFAKTAVLAGLAAFAAAHQTMVNPKPFPGTISSPLEPSGSNFPCQATGPQFFAGGAGTTWALGSKQTLRTAGTAVHGGGSAQFSMTYDLSPTKDTKWKVIHTVQGGMPARGLNDNLPGNDASFANPDTYDFTVPTNIPAGEAIFSWSWINRLGNREFYMFCSPVVLTGAGGAKSNFDALPDMVVLNIMGKAEVTHGDDVEFANPGLSVENNLGKYGFASELCCAAGCGESVCKRNSGGSQPAPVPAPSAPAAPQPTATIPGGVFVTVPPVAGSPAQPTPSAVAPAPVPTSSVVVPPVATPTVAPSPPASPPANGLVPPTTGGSGGALSGACTTEGQWNCVDGKSFQQCASGAWSTVMAVAQGTTCKVGQSATLSIAAAKNKRFVRAFRA</sequence>
<dbReference type="OrthoDB" id="2342176at2759"/>
<gene>
    <name evidence="3" type="ORF">Micbo1qcDRAFT_50644</name>
</gene>
<proteinExistence type="predicted"/>
<feature type="compositionally biased region" description="Pro residues" evidence="1">
    <location>
        <begin position="242"/>
        <end position="253"/>
    </location>
</feature>
<reference evidence="4" key="1">
    <citation type="submission" date="2016-02" db="EMBL/GenBank/DDBJ databases">
        <title>Draft genome sequence of Microdochium bolleyi, a fungal endophyte of beachgrass.</title>
        <authorList>
            <consortium name="DOE Joint Genome Institute"/>
            <person name="David A.S."/>
            <person name="May G."/>
            <person name="Haridas S."/>
            <person name="Lim J."/>
            <person name="Wang M."/>
            <person name="Labutti K."/>
            <person name="Lipzen A."/>
            <person name="Barry K."/>
            <person name="Grigoriev I.V."/>
        </authorList>
    </citation>
    <scope>NUCLEOTIDE SEQUENCE [LARGE SCALE GENOMIC DNA]</scope>
    <source>
        <strain evidence="4">J235TASD1</strain>
    </source>
</reference>
<dbReference type="STRING" id="196109.A0A136J6H8"/>
<evidence type="ECO:0000313" key="3">
    <source>
        <dbReference type="EMBL" id="KXJ92729.1"/>
    </source>
</evidence>
<dbReference type="Proteomes" id="UP000070501">
    <property type="component" value="Unassembled WGS sequence"/>
</dbReference>
<dbReference type="EMBL" id="KQ964248">
    <property type="protein sequence ID" value="KXJ92729.1"/>
    <property type="molecule type" value="Genomic_DNA"/>
</dbReference>
<dbReference type="Gene3D" id="2.70.50.70">
    <property type="match status" value="1"/>
</dbReference>
<keyword evidence="2" id="KW-0732">Signal</keyword>
<evidence type="ECO:0000256" key="1">
    <source>
        <dbReference type="SAM" id="MobiDB-lite"/>
    </source>
</evidence>
<name>A0A136J6H8_9PEZI</name>
<dbReference type="AlphaFoldDB" id="A0A136J6H8"/>
<dbReference type="PANTHER" id="PTHR36182">
    <property type="entry name" value="PROTEIN, PUTATIVE (AFU_ORTHOLOGUE AFUA_6G10930)-RELATED"/>
    <property type="match status" value="1"/>
</dbReference>
<feature type="region of interest" description="Disordered" evidence="1">
    <location>
        <begin position="234"/>
        <end position="257"/>
    </location>
</feature>
<protein>
    <recommendedName>
        <fullName evidence="5">Chitin-binding type-4 domain-containing protein</fullName>
    </recommendedName>
</protein>
<evidence type="ECO:0000313" key="4">
    <source>
        <dbReference type="Proteomes" id="UP000070501"/>
    </source>
</evidence>